<comment type="function">
    <text evidence="3">NAD-dependent lysine demalonylase, desuccinylase and deglutarylase that specifically removes malonyl, succinyl and glutaryl groups on target proteins. Has weak NAD-dependent protein deacetylase activity; however this activity may not be physiologically relevant in vivo.</text>
</comment>
<evidence type="ECO:0000259" key="5">
    <source>
        <dbReference type="PROSITE" id="PS50305"/>
    </source>
</evidence>
<evidence type="ECO:0000313" key="8">
    <source>
        <dbReference type="EMBL" id="JAS55931.1"/>
    </source>
</evidence>
<reference evidence="7" key="1">
    <citation type="submission" date="2015-11" db="EMBL/GenBank/DDBJ databases">
        <title>De novo transcriptome assembly of four potential Pierce s Disease insect vectors from Arizona vineyards.</title>
        <authorList>
            <person name="Tassone E.E."/>
        </authorList>
    </citation>
    <scope>NUCLEOTIDE SEQUENCE</scope>
</reference>
<dbReference type="InterPro" id="IPR050134">
    <property type="entry name" value="NAD-dep_sirtuin_deacylases"/>
</dbReference>
<keyword evidence="3 4" id="KW-0479">Metal-binding</keyword>
<dbReference type="Gene3D" id="3.30.1600.10">
    <property type="entry name" value="SIR2/SIRT2 'Small Domain"/>
    <property type="match status" value="1"/>
</dbReference>
<dbReference type="InterPro" id="IPR026591">
    <property type="entry name" value="Sirtuin_cat_small_dom_sf"/>
</dbReference>
<evidence type="ECO:0000313" key="7">
    <source>
        <dbReference type="EMBL" id="JAS43890.1"/>
    </source>
</evidence>
<feature type="binding site" evidence="3">
    <location>
        <begin position="248"/>
        <end position="250"/>
    </location>
    <ligand>
        <name>NAD(+)</name>
        <dbReference type="ChEBI" id="CHEBI:57540"/>
    </ligand>
</feature>
<dbReference type="NCBIfam" id="NF001753">
    <property type="entry name" value="PRK00481.1-3"/>
    <property type="match status" value="1"/>
</dbReference>
<dbReference type="GO" id="GO:0070403">
    <property type="term" value="F:NAD+ binding"/>
    <property type="evidence" value="ECO:0007669"/>
    <property type="project" value="UniProtKB-UniRule"/>
</dbReference>
<evidence type="ECO:0000313" key="6">
    <source>
        <dbReference type="EMBL" id="JAS40224.1"/>
    </source>
</evidence>
<dbReference type="PROSITE" id="PS50305">
    <property type="entry name" value="SIRTUIN"/>
    <property type="match status" value="1"/>
</dbReference>
<feature type="binding site" evidence="3">
    <location>
        <position position="76"/>
    </location>
    <ligand>
        <name>substrate</name>
    </ligand>
</feature>
<dbReference type="GO" id="GO:0008270">
    <property type="term" value="F:zinc ion binding"/>
    <property type="evidence" value="ECO:0007669"/>
    <property type="project" value="UniProtKB-UniRule"/>
</dbReference>
<evidence type="ECO:0000256" key="1">
    <source>
        <dbReference type="ARBA" id="ARBA00022679"/>
    </source>
</evidence>
<dbReference type="PANTHER" id="PTHR11085">
    <property type="entry name" value="NAD-DEPENDENT PROTEIN DEACYLASE SIRTUIN-5, MITOCHONDRIAL-RELATED"/>
    <property type="match status" value="1"/>
</dbReference>
<dbReference type="GO" id="GO:0017136">
    <property type="term" value="F:histone deacetylase activity, NAD-dependent"/>
    <property type="evidence" value="ECO:0007669"/>
    <property type="project" value="TreeGrafter"/>
</dbReference>
<feature type="binding site" evidence="3 4">
    <location>
        <position position="142"/>
    </location>
    <ligand>
        <name>Zn(2+)</name>
        <dbReference type="ChEBI" id="CHEBI:29105"/>
    </ligand>
</feature>
<feature type="active site" description="Proton acceptor" evidence="3 4">
    <location>
        <position position="131"/>
    </location>
</feature>
<evidence type="ECO:0000256" key="2">
    <source>
        <dbReference type="ARBA" id="ARBA00023027"/>
    </source>
</evidence>
<accession>A0A1B6F0Z9</accession>
<dbReference type="InterPro" id="IPR029035">
    <property type="entry name" value="DHS-like_NAD/FAD-binding_dom"/>
</dbReference>
<evidence type="ECO:0000256" key="3">
    <source>
        <dbReference type="HAMAP-Rule" id="MF_03160"/>
    </source>
</evidence>
<dbReference type="GO" id="GO:0036055">
    <property type="term" value="F:protein-succinyllysine desuccinylase activity"/>
    <property type="evidence" value="ECO:0007669"/>
    <property type="project" value="UniProtKB-UniRule"/>
</dbReference>
<comment type="subcellular location">
    <subcellularLocation>
        <location evidence="3">Mitochondrion</location>
    </subcellularLocation>
</comment>
<dbReference type="GO" id="GO:0005634">
    <property type="term" value="C:nucleus"/>
    <property type="evidence" value="ECO:0007669"/>
    <property type="project" value="TreeGrafter"/>
</dbReference>
<keyword evidence="3" id="KW-0496">Mitochondrion</keyword>
<feature type="binding site" evidence="3 4">
    <location>
        <position position="185"/>
    </location>
    <ligand>
        <name>Zn(2+)</name>
        <dbReference type="ChEBI" id="CHEBI:29105"/>
    </ligand>
</feature>
<feature type="binding site" evidence="3">
    <location>
        <begin position="29"/>
        <end position="48"/>
    </location>
    <ligand>
        <name>NAD(+)</name>
        <dbReference type="ChEBI" id="CHEBI:57540"/>
    </ligand>
</feature>
<gene>
    <name evidence="8" type="ORF">g.27945</name>
    <name evidence="7" type="ORF">g.27946</name>
    <name evidence="6" type="ORF">g.27947</name>
</gene>
<comment type="cofactor">
    <cofactor evidence="3">
        <name>Zn(2+)</name>
        <dbReference type="ChEBI" id="CHEBI:29105"/>
    </cofactor>
    <text evidence="3">Binds 1 zinc ion per subunit.</text>
</comment>
<name>A0A1B6F0Z9_9HEMI</name>
<sequence length="276" mass="30284">MASQPAVSSDMSRFKEVLSMAQRIVVISGAGISAESGVPTFRGAGGLWRKYQAQRLATPEAFKQSPSLVWEFYHYRRELVLTKKPNQAHLSIAEFEKQLEHEGQGRRLTLLTQNVDGLHLAAGSHNVAEIHGSLFKTKCLSCGEVTVNRDSPICEALRGRGAPDLDKDLPEIPLEHLPRCKKSGCNGLLRPYIVWFGENLHEDALDKATEAIEECDLCLVVGTSSVVYPAAMWAPGLASRGVPVAEFNVEHTEATHHFQFHFQGPCSQTIPAALST</sequence>
<keyword evidence="2 3" id="KW-0520">NAD</keyword>
<evidence type="ECO:0000256" key="4">
    <source>
        <dbReference type="PROSITE-ProRule" id="PRU00236"/>
    </source>
</evidence>
<dbReference type="HAMAP" id="MF_01121">
    <property type="entry name" value="Sirtuin_ClassIII"/>
    <property type="match status" value="1"/>
</dbReference>
<dbReference type="GO" id="GO:0005739">
    <property type="term" value="C:mitochondrion"/>
    <property type="evidence" value="ECO:0007669"/>
    <property type="project" value="UniProtKB-SubCell"/>
</dbReference>
<feature type="binding site" evidence="3 4">
    <location>
        <position position="180"/>
    </location>
    <ligand>
        <name>Zn(2+)</name>
        <dbReference type="ChEBI" id="CHEBI:29105"/>
    </ligand>
</feature>
<keyword evidence="1 3" id="KW-0808">Transferase</keyword>
<dbReference type="EC" id="2.3.1.-" evidence="3"/>
<comment type="catalytic activity">
    <reaction evidence="3">
        <text>N(6)-glutaryl-L-lysyl-[protein] + NAD(+) + H2O = 2''-O-glutaryl-ADP-D-ribose + nicotinamide + L-lysyl-[protein]</text>
        <dbReference type="Rhea" id="RHEA:47664"/>
        <dbReference type="Rhea" id="RHEA-COMP:9752"/>
        <dbReference type="Rhea" id="RHEA-COMP:11875"/>
        <dbReference type="ChEBI" id="CHEBI:15377"/>
        <dbReference type="ChEBI" id="CHEBI:17154"/>
        <dbReference type="ChEBI" id="CHEBI:29969"/>
        <dbReference type="ChEBI" id="CHEBI:57540"/>
        <dbReference type="ChEBI" id="CHEBI:87828"/>
        <dbReference type="ChEBI" id="CHEBI:87829"/>
    </reaction>
</comment>
<dbReference type="Gene3D" id="3.40.50.1220">
    <property type="entry name" value="TPP-binding domain"/>
    <property type="match status" value="1"/>
</dbReference>
<dbReference type="GO" id="GO:0036054">
    <property type="term" value="F:protein-malonyllysine demalonylase activity"/>
    <property type="evidence" value="ECO:0007669"/>
    <property type="project" value="UniProtKB-UniRule"/>
</dbReference>
<keyword evidence="3 4" id="KW-0862">Zinc</keyword>
<comment type="catalytic activity">
    <reaction evidence="3">
        <text>N(6)-succinyl-L-lysyl-[protein] + NAD(+) + H2O = 2''-O-succinyl-ADP-D-ribose + nicotinamide + L-lysyl-[protein]</text>
        <dbReference type="Rhea" id="RHEA:47668"/>
        <dbReference type="Rhea" id="RHEA-COMP:9752"/>
        <dbReference type="Rhea" id="RHEA-COMP:11877"/>
        <dbReference type="ChEBI" id="CHEBI:15377"/>
        <dbReference type="ChEBI" id="CHEBI:17154"/>
        <dbReference type="ChEBI" id="CHEBI:29969"/>
        <dbReference type="ChEBI" id="CHEBI:57540"/>
        <dbReference type="ChEBI" id="CHEBI:87830"/>
        <dbReference type="ChEBI" id="CHEBI:87832"/>
    </reaction>
</comment>
<dbReference type="PANTHER" id="PTHR11085:SF10">
    <property type="entry name" value="NAD-DEPENDENT PROTEIN DEACYLASE SIRTUIN-5, MITOCHONDRIAL-RELATED"/>
    <property type="match status" value="1"/>
</dbReference>
<feature type="binding site" evidence="3">
    <location>
        <begin position="222"/>
        <end position="224"/>
    </location>
    <ligand>
        <name>NAD(+)</name>
        <dbReference type="ChEBI" id="CHEBI:57540"/>
    </ligand>
</feature>
<dbReference type="AlphaFoldDB" id="A0A1B6F0Z9"/>
<dbReference type="InterPro" id="IPR026590">
    <property type="entry name" value="Ssirtuin_cat_dom"/>
</dbReference>
<feature type="binding site" evidence="3">
    <location>
        <position position="73"/>
    </location>
    <ligand>
        <name>substrate</name>
    </ligand>
</feature>
<dbReference type="CDD" id="cd01412">
    <property type="entry name" value="SIRT5_Af1_CobB"/>
    <property type="match status" value="1"/>
</dbReference>
<dbReference type="Pfam" id="PF02146">
    <property type="entry name" value="SIR2"/>
    <property type="match status" value="1"/>
</dbReference>
<feature type="domain" description="Deacetylase sirtuin-type" evidence="5">
    <location>
        <begin position="4"/>
        <end position="276"/>
    </location>
</feature>
<feature type="binding site" evidence="3">
    <location>
        <begin position="113"/>
        <end position="116"/>
    </location>
    <ligand>
        <name>NAD(+)</name>
        <dbReference type="ChEBI" id="CHEBI:57540"/>
    </ligand>
</feature>
<organism evidence="7">
    <name type="scientific">Cuerna arida</name>
    <dbReference type="NCBI Taxonomy" id="1464854"/>
    <lineage>
        <taxon>Eukaryota</taxon>
        <taxon>Metazoa</taxon>
        <taxon>Ecdysozoa</taxon>
        <taxon>Arthropoda</taxon>
        <taxon>Hexapoda</taxon>
        <taxon>Insecta</taxon>
        <taxon>Pterygota</taxon>
        <taxon>Neoptera</taxon>
        <taxon>Paraneoptera</taxon>
        <taxon>Hemiptera</taxon>
        <taxon>Auchenorrhyncha</taxon>
        <taxon>Membracoidea</taxon>
        <taxon>Cicadellidae</taxon>
        <taxon>Cicadellinae</taxon>
        <taxon>Proconiini</taxon>
        <taxon>Cuerna</taxon>
    </lineage>
</organism>
<dbReference type="SUPFAM" id="SSF52467">
    <property type="entry name" value="DHS-like NAD/FAD-binding domain"/>
    <property type="match status" value="1"/>
</dbReference>
<dbReference type="InterPro" id="IPR003000">
    <property type="entry name" value="Sirtuin"/>
</dbReference>
<proteinExistence type="inferred from homology"/>
<dbReference type="EMBL" id="GECZ01013838">
    <property type="protein sequence ID" value="JAS55931.1"/>
    <property type="molecule type" value="Transcribed_RNA"/>
</dbReference>
<feature type="binding site" evidence="3">
    <location>
        <position position="266"/>
    </location>
    <ligand>
        <name>NAD(+)</name>
        <dbReference type="ChEBI" id="CHEBI:57540"/>
    </ligand>
</feature>
<feature type="binding site" evidence="3 4">
    <location>
        <position position="139"/>
    </location>
    <ligand>
        <name>Zn(2+)</name>
        <dbReference type="ChEBI" id="CHEBI:29105"/>
    </ligand>
</feature>
<dbReference type="EMBL" id="GECZ01029545">
    <property type="protein sequence ID" value="JAS40224.1"/>
    <property type="molecule type" value="Transcribed_RNA"/>
</dbReference>
<comment type="catalytic activity">
    <reaction evidence="3">
        <text>N(6)-malonyl-L-lysyl-[protein] + NAD(+) + H2O = 2''-O-malonyl-ADP-D-ribose + nicotinamide + L-lysyl-[protein]</text>
        <dbReference type="Rhea" id="RHEA:47672"/>
        <dbReference type="Rhea" id="RHEA-COMP:9752"/>
        <dbReference type="Rhea" id="RHEA-COMP:11878"/>
        <dbReference type="ChEBI" id="CHEBI:15377"/>
        <dbReference type="ChEBI" id="CHEBI:17154"/>
        <dbReference type="ChEBI" id="CHEBI:29969"/>
        <dbReference type="ChEBI" id="CHEBI:57540"/>
        <dbReference type="ChEBI" id="CHEBI:87831"/>
        <dbReference type="ChEBI" id="CHEBI:87833"/>
    </reaction>
</comment>
<protein>
    <recommendedName>
        <fullName evidence="3">NAD-dependent protein deacylase</fullName>
        <ecNumber evidence="3">2.3.1.-</ecNumber>
    </recommendedName>
    <alternativeName>
        <fullName evidence="3">Regulatory protein SIR2 homolog 5</fullName>
    </alternativeName>
</protein>
<dbReference type="InterPro" id="IPR027546">
    <property type="entry name" value="Sirtuin_class_III"/>
</dbReference>
<comment type="similarity">
    <text evidence="3">Belongs to the sirtuin family. Class III subfamily.</text>
</comment>
<comment type="domain">
    <text evidence="3">In contrast to class I sirtuins, class III sirtuins have only weak deacetylase activity. Difference in substrate specificity is probably due to a larger hydrophobic pocket with 2 residues (Tyr-73 and Arg-76) that bind to malonylated and succinylated substrates and define the specificity.</text>
</comment>
<dbReference type="EMBL" id="GECZ01025879">
    <property type="protein sequence ID" value="JAS43890.1"/>
    <property type="molecule type" value="Transcribed_RNA"/>
</dbReference>